<dbReference type="AlphaFoldDB" id="A0A0C3GWQ4"/>
<proteinExistence type="predicted"/>
<reference evidence="2" key="2">
    <citation type="submission" date="2015-01" db="EMBL/GenBank/DDBJ databases">
        <title>Evolutionary Origins and Diversification of the Mycorrhizal Mutualists.</title>
        <authorList>
            <consortium name="DOE Joint Genome Institute"/>
            <consortium name="Mycorrhizal Genomics Consortium"/>
            <person name="Kohler A."/>
            <person name="Kuo A."/>
            <person name="Nagy L.G."/>
            <person name="Floudas D."/>
            <person name="Copeland A."/>
            <person name="Barry K.W."/>
            <person name="Cichocki N."/>
            <person name="Veneault-Fourrey C."/>
            <person name="LaButti K."/>
            <person name="Lindquist E.A."/>
            <person name="Lipzen A."/>
            <person name="Lundell T."/>
            <person name="Morin E."/>
            <person name="Murat C."/>
            <person name="Riley R."/>
            <person name="Ohm R."/>
            <person name="Sun H."/>
            <person name="Tunlid A."/>
            <person name="Henrissat B."/>
            <person name="Grigoriev I.V."/>
            <person name="Hibbett D.S."/>
            <person name="Martin F."/>
        </authorList>
    </citation>
    <scope>NUCLEOTIDE SEQUENCE [LARGE SCALE GENOMIC DNA]</scope>
    <source>
        <strain evidence="2">Zn</strain>
    </source>
</reference>
<dbReference type="InterPro" id="IPR040632">
    <property type="entry name" value="Sulfotransfer_4"/>
</dbReference>
<dbReference type="OrthoDB" id="408152at2759"/>
<evidence type="ECO:0000313" key="2">
    <source>
        <dbReference type="Proteomes" id="UP000054321"/>
    </source>
</evidence>
<reference evidence="1 2" key="1">
    <citation type="submission" date="2014-04" db="EMBL/GenBank/DDBJ databases">
        <authorList>
            <consortium name="DOE Joint Genome Institute"/>
            <person name="Kuo A."/>
            <person name="Martino E."/>
            <person name="Perotto S."/>
            <person name="Kohler A."/>
            <person name="Nagy L.G."/>
            <person name="Floudas D."/>
            <person name="Copeland A."/>
            <person name="Barry K.W."/>
            <person name="Cichocki N."/>
            <person name="Veneault-Fourrey C."/>
            <person name="LaButti K."/>
            <person name="Lindquist E.A."/>
            <person name="Lipzen A."/>
            <person name="Lundell T."/>
            <person name="Morin E."/>
            <person name="Murat C."/>
            <person name="Sun H."/>
            <person name="Tunlid A."/>
            <person name="Henrissat B."/>
            <person name="Grigoriev I.V."/>
            <person name="Hibbett D.S."/>
            <person name="Martin F."/>
            <person name="Nordberg H.P."/>
            <person name="Cantor M.N."/>
            <person name="Hua S.X."/>
        </authorList>
    </citation>
    <scope>NUCLEOTIDE SEQUENCE [LARGE SCALE GENOMIC DNA]</scope>
    <source>
        <strain evidence="1 2">Zn</strain>
    </source>
</reference>
<organism evidence="1 2">
    <name type="scientific">Oidiodendron maius (strain Zn)</name>
    <dbReference type="NCBI Taxonomy" id="913774"/>
    <lineage>
        <taxon>Eukaryota</taxon>
        <taxon>Fungi</taxon>
        <taxon>Dikarya</taxon>
        <taxon>Ascomycota</taxon>
        <taxon>Pezizomycotina</taxon>
        <taxon>Leotiomycetes</taxon>
        <taxon>Leotiomycetes incertae sedis</taxon>
        <taxon>Myxotrichaceae</taxon>
        <taxon>Oidiodendron</taxon>
    </lineage>
</organism>
<protein>
    <recommendedName>
        <fullName evidence="3">Efflux pump antibiotic resistance protein</fullName>
    </recommendedName>
</protein>
<evidence type="ECO:0000313" key="1">
    <source>
        <dbReference type="EMBL" id="KIM94716.1"/>
    </source>
</evidence>
<dbReference type="InParanoid" id="A0A0C3GWQ4"/>
<dbReference type="Proteomes" id="UP000054321">
    <property type="component" value="Unassembled WGS sequence"/>
</dbReference>
<dbReference type="Gene3D" id="3.40.50.300">
    <property type="entry name" value="P-loop containing nucleotide triphosphate hydrolases"/>
    <property type="match status" value="1"/>
</dbReference>
<dbReference type="PANTHER" id="PTHR36978:SF4">
    <property type="entry name" value="P-LOOP CONTAINING NUCLEOSIDE TRIPHOSPHATE HYDROLASE PROTEIN"/>
    <property type="match status" value="1"/>
</dbReference>
<dbReference type="HOGENOM" id="CLU_061199_0_1_1"/>
<evidence type="ECO:0008006" key="3">
    <source>
        <dbReference type="Google" id="ProtNLM"/>
    </source>
</evidence>
<dbReference type="InterPro" id="IPR027417">
    <property type="entry name" value="P-loop_NTPase"/>
</dbReference>
<dbReference type="SUPFAM" id="SSF52540">
    <property type="entry name" value="P-loop containing nucleoside triphosphate hydrolases"/>
    <property type="match status" value="1"/>
</dbReference>
<dbReference type="Pfam" id="PF17784">
    <property type="entry name" value="Sulfotransfer_4"/>
    <property type="match status" value="1"/>
</dbReference>
<dbReference type="PANTHER" id="PTHR36978">
    <property type="entry name" value="P-LOOP CONTAINING NUCLEOTIDE TRIPHOSPHATE HYDROLASE"/>
    <property type="match status" value="1"/>
</dbReference>
<gene>
    <name evidence="1" type="ORF">OIDMADRAFT_172458</name>
</gene>
<keyword evidence="2" id="KW-1185">Reference proteome</keyword>
<accession>A0A0C3GWQ4</accession>
<sequence>MASIDTATRRPGPPSVIHAGLWRTGTASMCEAYSLLGLRPWHGLYLDREDTEIFHRFEKAIDATLPNAPGARLRPPFTRADWDTIFGDYDVPTDWAGWFVEELAHAYPDAKVVIVQRDFDAWYRSLDETLLQHVFRFPGPQLGPIVSALTGNRARQCVEKLVLGRFGVRHYREINKDVARKFYFSYYDRIRQVIAEERKLEYKLGSGWEPLCEFLGKEVPVGRDFPRINEAEGFEAKVKKVSSDLSWSAWEKVQPWVVAGAVIAVTTMAARFWR</sequence>
<name>A0A0C3GWQ4_OIDMZ</name>
<dbReference type="STRING" id="913774.A0A0C3GWQ4"/>
<dbReference type="EMBL" id="KN832889">
    <property type="protein sequence ID" value="KIM94716.1"/>
    <property type="molecule type" value="Genomic_DNA"/>
</dbReference>